<evidence type="ECO:0000256" key="2">
    <source>
        <dbReference type="ARBA" id="ARBA00022679"/>
    </source>
</evidence>
<evidence type="ECO:0000256" key="6">
    <source>
        <dbReference type="PIRSR" id="PIRSR630616-2"/>
    </source>
</evidence>
<dbReference type="SUPFAM" id="SSF56112">
    <property type="entry name" value="Protein kinase-like (PK-like)"/>
    <property type="match status" value="1"/>
</dbReference>
<feature type="binding site" evidence="6">
    <location>
        <position position="91"/>
    </location>
    <ligand>
        <name>ATP</name>
        <dbReference type="ChEBI" id="CHEBI:30616"/>
    </ligand>
</feature>
<dbReference type="OrthoDB" id="377346at2759"/>
<dbReference type="InterPro" id="IPR000719">
    <property type="entry name" value="Prot_kinase_dom"/>
</dbReference>
<proteinExistence type="predicted"/>
<keyword evidence="1" id="KW-0723">Serine/threonine-protein kinase</keyword>
<keyword evidence="3 6" id="KW-0547">Nucleotide-binding</keyword>
<dbReference type="GO" id="GO:0005524">
    <property type="term" value="F:ATP binding"/>
    <property type="evidence" value="ECO:0007669"/>
    <property type="project" value="UniProtKB-KW"/>
</dbReference>
<dbReference type="PANTHER" id="PTHR24350">
    <property type="entry name" value="SERINE/THREONINE-PROTEIN KINASE IAL-RELATED"/>
    <property type="match status" value="1"/>
</dbReference>
<dbReference type="Gene3D" id="1.10.510.10">
    <property type="entry name" value="Transferase(Phosphotransferase) domain 1"/>
    <property type="match status" value="1"/>
</dbReference>
<accession>A0A150GXN4</accession>
<dbReference type="SMART" id="SM00220">
    <property type="entry name" value="S_TKc"/>
    <property type="match status" value="1"/>
</dbReference>
<evidence type="ECO:0000256" key="5">
    <source>
        <dbReference type="ARBA" id="ARBA00022840"/>
    </source>
</evidence>
<feature type="binding site" evidence="6">
    <location>
        <begin position="77"/>
        <end position="78"/>
    </location>
    <ligand>
        <name>ATP</name>
        <dbReference type="ChEBI" id="CHEBI:30616"/>
    </ligand>
</feature>
<sequence length="331" mass="34611">MLQNRQVWSLDDYVVNKRVYKGSASAVYKATCRYSGLTVALKDDSERVVLVQEFAPQGDLYGVLQKLGGRMQQDQPENLLFSGSWRIMVSDFGVSIDLNQERAVTRAGTEGYMAPEVERCPLKSDPKENKDQPHLAYSTSVDIWAVGVLAYELLTGFPPVVMPAAAPKRPGLGGAGEGDSGSSVSGFVRSHMTAATLHFPASVPPAARSFIAAALSPDPLDRPTAAQLLQHPWITAAAAATARRAAARAADAALTAQAQAGAAGAAAAEALPSSGGGDGGYVRGRSEPGNDAGGSHQARGAQQVSVRQVNGQRSSSRFASVSEVVVPPPPM</sequence>
<organism evidence="9 10">
    <name type="scientific">Gonium pectorale</name>
    <name type="common">Green alga</name>
    <dbReference type="NCBI Taxonomy" id="33097"/>
    <lineage>
        <taxon>Eukaryota</taxon>
        <taxon>Viridiplantae</taxon>
        <taxon>Chlorophyta</taxon>
        <taxon>core chlorophytes</taxon>
        <taxon>Chlorophyceae</taxon>
        <taxon>CS clade</taxon>
        <taxon>Chlamydomonadales</taxon>
        <taxon>Volvocaceae</taxon>
        <taxon>Gonium</taxon>
    </lineage>
</organism>
<comment type="caution">
    <text evidence="9">The sequence shown here is derived from an EMBL/GenBank/DDBJ whole genome shotgun (WGS) entry which is preliminary data.</text>
</comment>
<keyword evidence="2" id="KW-0808">Transferase</keyword>
<evidence type="ECO:0000313" key="10">
    <source>
        <dbReference type="Proteomes" id="UP000075714"/>
    </source>
</evidence>
<evidence type="ECO:0000256" key="7">
    <source>
        <dbReference type="SAM" id="MobiDB-lite"/>
    </source>
</evidence>
<keyword evidence="10" id="KW-1185">Reference proteome</keyword>
<dbReference type="Proteomes" id="UP000075714">
    <property type="component" value="Unassembled WGS sequence"/>
</dbReference>
<dbReference type="InterPro" id="IPR011009">
    <property type="entry name" value="Kinase-like_dom_sf"/>
</dbReference>
<reference evidence="10" key="1">
    <citation type="journal article" date="2016" name="Nat. Commun.">
        <title>The Gonium pectorale genome demonstrates co-option of cell cycle regulation during the evolution of multicellularity.</title>
        <authorList>
            <person name="Hanschen E.R."/>
            <person name="Marriage T.N."/>
            <person name="Ferris P.J."/>
            <person name="Hamaji T."/>
            <person name="Toyoda A."/>
            <person name="Fujiyama A."/>
            <person name="Neme R."/>
            <person name="Noguchi H."/>
            <person name="Minakuchi Y."/>
            <person name="Suzuki M."/>
            <person name="Kawai-Toyooka H."/>
            <person name="Smith D.R."/>
            <person name="Sparks H."/>
            <person name="Anderson J."/>
            <person name="Bakaric R."/>
            <person name="Luria V."/>
            <person name="Karger A."/>
            <person name="Kirschner M.W."/>
            <person name="Durand P.M."/>
            <person name="Michod R.E."/>
            <person name="Nozaki H."/>
            <person name="Olson B.J."/>
        </authorList>
    </citation>
    <scope>NUCLEOTIDE SEQUENCE [LARGE SCALE GENOMIC DNA]</scope>
    <source>
        <strain evidence="10">NIES-2863</strain>
    </source>
</reference>
<dbReference type="AlphaFoldDB" id="A0A150GXN4"/>
<dbReference type="Pfam" id="PF00069">
    <property type="entry name" value="Pkinase"/>
    <property type="match status" value="1"/>
</dbReference>
<dbReference type="InterPro" id="IPR030616">
    <property type="entry name" value="Aur-like"/>
</dbReference>
<feature type="domain" description="Protein kinase" evidence="8">
    <location>
        <begin position="1"/>
        <end position="234"/>
    </location>
</feature>
<dbReference type="GO" id="GO:0004674">
    <property type="term" value="F:protein serine/threonine kinase activity"/>
    <property type="evidence" value="ECO:0007669"/>
    <property type="project" value="UniProtKB-KW"/>
</dbReference>
<keyword evidence="4" id="KW-0418">Kinase</keyword>
<gene>
    <name evidence="9" type="ORF">GPECTOR_5g230</name>
</gene>
<protein>
    <recommendedName>
        <fullName evidence="8">Protein kinase domain-containing protein</fullName>
    </recommendedName>
</protein>
<evidence type="ECO:0000256" key="4">
    <source>
        <dbReference type="ARBA" id="ARBA00022777"/>
    </source>
</evidence>
<dbReference type="EMBL" id="LSYV01000006">
    <property type="protein sequence ID" value="KXZ54130.1"/>
    <property type="molecule type" value="Genomic_DNA"/>
</dbReference>
<evidence type="ECO:0000313" key="9">
    <source>
        <dbReference type="EMBL" id="KXZ54130.1"/>
    </source>
</evidence>
<dbReference type="STRING" id="33097.A0A150GXN4"/>
<evidence type="ECO:0000259" key="8">
    <source>
        <dbReference type="PROSITE" id="PS50011"/>
    </source>
</evidence>
<evidence type="ECO:0000256" key="1">
    <source>
        <dbReference type="ARBA" id="ARBA00022527"/>
    </source>
</evidence>
<evidence type="ECO:0000256" key="3">
    <source>
        <dbReference type="ARBA" id="ARBA00022741"/>
    </source>
</evidence>
<dbReference type="PROSITE" id="PS50011">
    <property type="entry name" value="PROTEIN_KINASE_DOM"/>
    <property type="match status" value="1"/>
</dbReference>
<feature type="region of interest" description="Disordered" evidence="7">
    <location>
        <begin position="269"/>
        <end position="331"/>
    </location>
</feature>
<name>A0A150GXN4_GONPE</name>
<feature type="compositionally biased region" description="Polar residues" evidence="7">
    <location>
        <begin position="300"/>
        <end position="319"/>
    </location>
</feature>
<keyword evidence="5 6" id="KW-0067">ATP-binding</keyword>
<dbReference type="Gene3D" id="3.30.200.20">
    <property type="entry name" value="Phosphorylase Kinase, domain 1"/>
    <property type="match status" value="1"/>
</dbReference>